<feature type="domain" description="Aminoglycoside phosphotransferase" evidence="1">
    <location>
        <begin position="222"/>
        <end position="293"/>
    </location>
</feature>
<dbReference type="OrthoDB" id="4918886at2759"/>
<protein>
    <recommendedName>
        <fullName evidence="1">Aminoglycoside phosphotransferase domain-containing protein</fullName>
    </recommendedName>
</protein>
<dbReference type="Proteomes" id="UP000054481">
    <property type="component" value="Unassembled WGS sequence"/>
</dbReference>
<reference evidence="2 3" key="1">
    <citation type="journal article" date="2014" name="Genome Biol. Evol.">
        <title>Comparative genomics and transcriptomics analyses reveal divergent lifestyle features of nematode endoparasitic fungus Hirsutella minnesotensis.</title>
        <authorList>
            <person name="Lai Y."/>
            <person name="Liu K."/>
            <person name="Zhang X."/>
            <person name="Zhang X."/>
            <person name="Li K."/>
            <person name="Wang N."/>
            <person name="Shu C."/>
            <person name="Wu Y."/>
            <person name="Wang C."/>
            <person name="Bushley K.E."/>
            <person name="Xiang M."/>
            <person name="Liu X."/>
        </authorList>
    </citation>
    <scope>NUCLEOTIDE SEQUENCE [LARGE SCALE GENOMIC DNA]</scope>
    <source>
        <strain evidence="2 3">3608</strain>
    </source>
</reference>
<dbReference type="EMBL" id="KQ030511">
    <property type="protein sequence ID" value="KJZ76442.1"/>
    <property type="molecule type" value="Genomic_DNA"/>
</dbReference>
<proteinExistence type="predicted"/>
<dbReference type="Gene3D" id="3.90.1200.10">
    <property type="match status" value="1"/>
</dbReference>
<dbReference type="InterPro" id="IPR011009">
    <property type="entry name" value="Kinase-like_dom_sf"/>
</dbReference>
<evidence type="ECO:0000313" key="2">
    <source>
        <dbReference type="EMBL" id="KJZ76442.1"/>
    </source>
</evidence>
<name>A0A0F8A1R4_9HYPO</name>
<evidence type="ECO:0000313" key="3">
    <source>
        <dbReference type="Proteomes" id="UP000054481"/>
    </source>
</evidence>
<organism evidence="2 3">
    <name type="scientific">Hirsutella minnesotensis 3608</name>
    <dbReference type="NCBI Taxonomy" id="1043627"/>
    <lineage>
        <taxon>Eukaryota</taxon>
        <taxon>Fungi</taxon>
        <taxon>Dikarya</taxon>
        <taxon>Ascomycota</taxon>
        <taxon>Pezizomycotina</taxon>
        <taxon>Sordariomycetes</taxon>
        <taxon>Hypocreomycetidae</taxon>
        <taxon>Hypocreales</taxon>
        <taxon>Ophiocordycipitaceae</taxon>
        <taxon>Hirsutella</taxon>
    </lineage>
</organism>
<accession>A0A0F8A1R4</accession>
<gene>
    <name evidence="2" type="ORF">HIM_04171</name>
</gene>
<dbReference type="AlphaFoldDB" id="A0A0F8A1R4"/>
<sequence length="391" mass="43604">MRWTEYPGNTNQRLLCAITARDRASCTRIQTSARTALTVSKTHHSAKQRDPRSFSNHPALGLDNAISSFFESNTTATRQQCDDFALSRAGGQANPVQIQGAFSYTLTAGTNKLKVFQFRVEDSSLNMDIMGLAKAVYPQFVAGCKYYGTIGSSRLLYVYEMDKIPGTAYIMARNISVGQPSDSAFLQRRTVKDLASFFAQSWNSSQQLCPDDTAALFAEFHSKLDLLAISLPSRFTSNLTRVRQHLPALFSGAFPFVLNHGDLNEMNLLVNPETGNITRIVDWAEARILPFGFSIWGLENVLGYMDSEGWRYYDNHRELESIFWQTFLGEARNASDTDLQLIRAARMAGLFCRYGFIVDGKAILGVVDQNDASSLAYLDAFCIADDWVTAT</sequence>
<evidence type="ECO:0000259" key="1">
    <source>
        <dbReference type="Pfam" id="PF01636"/>
    </source>
</evidence>
<dbReference type="Pfam" id="PF01636">
    <property type="entry name" value="APH"/>
    <property type="match status" value="1"/>
</dbReference>
<dbReference type="SUPFAM" id="SSF56112">
    <property type="entry name" value="Protein kinase-like (PK-like)"/>
    <property type="match status" value="1"/>
</dbReference>
<keyword evidence="3" id="KW-1185">Reference proteome</keyword>
<dbReference type="InterPro" id="IPR002575">
    <property type="entry name" value="Aminoglycoside_PTrfase"/>
</dbReference>